<reference evidence="1 2" key="1">
    <citation type="journal article" date="2022" name="Nat. Genet.">
        <title>Improved pea reference genome and pan-genome highlight genomic features and evolutionary characteristics.</title>
        <authorList>
            <person name="Yang T."/>
            <person name="Liu R."/>
            <person name="Luo Y."/>
            <person name="Hu S."/>
            <person name="Wang D."/>
            <person name="Wang C."/>
            <person name="Pandey M.K."/>
            <person name="Ge S."/>
            <person name="Xu Q."/>
            <person name="Li N."/>
            <person name="Li G."/>
            <person name="Huang Y."/>
            <person name="Saxena R.K."/>
            <person name="Ji Y."/>
            <person name="Li M."/>
            <person name="Yan X."/>
            <person name="He Y."/>
            <person name="Liu Y."/>
            <person name="Wang X."/>
            <person name="Xiang C."/>
            <person name="Varshney R.K."/>
            <person name="Ding H."/>
            <person name="Gao S."/>
            <person name="Zong X."/>
        </authorList>
    </citation>
    <scope>NUCLEOTIDE SEQUENCE [LARGE SCALE GENOMIC DNA]</scope>
    <source>
        <strain evidence="1 2">cv. Zhongwan 6</strain>
    </source>
</reference>
<comment type="caution">
    <text evidence="1">The sequence shown here is derived from an EMBL/GenBank/DDBJ whole genome shotgun (WGS) entry which is preliminary data.</text>
</comment>
<dbReference type="EMBL" id="JAMSHJ010000004">
    <property type="protein sequence ID" value="KAI5418674.1"/>
    <property type="molecule type" value="Genomic_DNA"/>
</dbReference>
<dbReference type="Gramene" id="Psat04G0305100-T1">
    <property type="protein sequence ID" value="KAI5418674.1"/>
    <property type="gene ID" value="KIW84_043051"/>
</dbReference>
<accession>A0A9D5ATX5</accession>
<gene>
    <name evidence="1" type="ORF">KIW84_043051</name>
</gene>
<sequence>MVYRNLDRALVDVYWCITSPDAYVEVLCTFHSDHNLILLKCGLPLQDQGLHSFRFEAAWITNSEYSNIVQTAWGKSPYGIVTFLQNVKHDSILFNKETFGNISTQKHNIEKRLKGIQHSLERINLTRLVYFQQELQQDCDEIFAQEEILCGVWCNDDTVFKVEELTFFKGLFRHTSYILTASMSDSIMALILTEEAQNSLTRQVKREEVTYVLNQMHHFKEPGPDGFQDGVCVHGFAGNIGYSNILHGELMTLYHVYVWPGNLASKT</sequence>
<evidence type="ECO:0000313" key="1">
    <source>
        <dbReference type="EMBL" id="KAI5418674.1"/>
    </source>
</evidence>
<keyword evidence="2" id="KW-1185">Reference proteome</keyword>
<dbReference type="Proteomes" id="UP001058974">
    <property type="component" value="Chromosome 4"/>
</dbReference>
<protein>
    <submittedName>
        <fullName evidence="1">Uncharacterized protein</fullName>
    </submittedName>
</protein>
<evidence type="ECO:0000313" key="2">
    <source>
        <dbReference type="Proteomes" id="UP001058974"/>
    </source>
</evidence>
<proteinExistence type="predicted"/>
<dbReference type="AlphaFoldDB" id="A0A9D5ATX5"/>
<name>A0A9D5ATX5_PEA</name>
<organism evidence="1 2">
    <name type="scientific">Pisum sativum</name>
    <name type="common">Garden pea</name>
    <name type="synonym">Lathyrus oleraceus</name>
    <dbReference type="NCBI Taxonomy" id="3888"/>
    <lineage>
        <taxon>Eukaryota</taxon>
        <taxon>Viridiplantae</taxon>
        <taxon>Streptophyta</taxon>
        <taxon>Embryophyta</taxon>
        <taxon>Tracheophyta</taxon>
        <taxon>Spermatophyta</taxon>
        <taxon>Magnoliopsida</taxon>
        <taxon>eudicotyledons</taxon>
        <taxon>Gunneridae</taxon>
        <taxon>Pentapetalae</taxon>
        <taxon>rosids</taxon>
        <taxon>fabids</taxon>
        <taxon>Fabales</taxon>
        <taxon>Fabaceae</taxon>
        <taxon>Papilionoideae</taxon>
        <taxon>50 kb inversion clade</taxon>
        <taxon>NPAAA clade</taxon>
        <taxon>Hologalegina</taxon>
        <taxon>IRL clade</taxon>
        <taxon>Fabeae</taxon>
        <taxon>Lathyrus</taxon>
    </lineage>
</organism>